<dbReference type="EMBL" id="JANBUJ010003612">
    <property type="protein sequence ID" value="KAJ2760042.1"/>
    <property type="molecule type" value="Genomic_DNA"/>
</dbReference>
<proteinExistence type="predicted"/>
<organism evidence="1 2">
    <name type="scientific">Coemansia nantahalensis</name>
    <dbReference type="NCBI Taxonomy" id="2789366"/>
    <lineage>
        <taxon>Eukaryota</taxon>
        <taxon>Fungi</taxon>
        <taxon>Fungi incertae sedis</taxon>
        <taxon>Zoopagomycota</taxon>
        <taxon>Kickxellomycotina</taxon>
        <taxon>Kickxellomycetes</taxon>
        <taxon>Kickxellales</taxon>
        <taxon>Kickxellaceae</taxon>
        <taxon>Coemansia</taxon>
    </lineage>
</organism>
<evidence type="ECO:0000313" key="1">
    <source>
        <dbReference type="EMBL" id="KAJ2760042.1"/>
    </source>
</evidence>
<name>A0ACC1JJZ0_9FUNG</name>
<accession>A0ACC1JJZ0</accession>
<gene>
    <name evidence="1" type="ORF">IWQ57_006402</name>
</gene>
<keyword evidence="2" id="KW-1185">Reference proteome</keyword>
<dbReference type="Proteomes" id="UP001140234">
    <property type="component" value="Unassembled WGS sequence"/>
</dbReference>
<evidence type="ECO:0000313" key="2">
    <source>
        <dbReference type="Proteomes" id="UP001140234"/>
    </source>
</evidence>
<protein>
    <submittedName>
        <fullName evidence="1">Uncharacterized protein</fullName>
    </submittedName>
</protein>
<reference evidence="1" key="1">
    <citation type="submission" date="2022-07" db="EMBL/GenBank/DDBJ databases">
        <title>Phylogenomic reconstructions and comparative analyses of Kickxellomycotina fungi.</title>
        <authorList>
            <person name="Reynolds N.K."/>
            <person name="Stajich J.E."/>
            <person name="Barry K."/>
            <person name="Grigoriev I.V."/>
            <person name="Crous P."/>
            <person name="Smith M.E."/>
        </authorList>
    </citation>
    <scope>NUCLEOTIDE SEQUENCE</scope>
    <source>
        <strain evidence="1">CBS 109366</strain>
    </source>
</reference>
<feature type="non-terminal residue" evidence="1">
    <location>
        <position position="1"/>
    </location>
</feature>
<sequence length="308" mass="32513">RLRSCGIDIQSASAGDISRSLGRIADAGVRQTVEEMLTAPMQRASYFATNAIDGREDYRHYALNVPLYTHFTSPIRRYADIVVHRALEASLAADGPHVASDHPLLPPCWSPHFPATAAEGSLTTAAHKALALLLPGPDALVAVAHRCNQRKGAAKAAQDASVQLFLAHHLGASGVVTPAVVTNIGENGITFATPQLGVPGTVYMDRMADVPGQVVSADGREWQLKLWSLAADAVQLVWDAAPPATDDDDDDDVDGSGQLATRLAALSVGSSARHVTQAVRVFSRIAVCVTAASLSPPRLETRLVMPAP</sequence>
<comment type="caution">
    <text evidence="1">The sequence shown here is derived from an EMBL/GenBank/DDBJ whole genome shotgun (WGS) entry which is preliminary data.</text>
</comment>